<dbReference type="EMBL" id="NNAY01000583">
    <property type="protein sequence ID" value="OXU27551.1"/>
    <property type="molecule type" value="Genomic_DNA"/>
</dbReference>
<evidence type="ECO:0000313" key="2">
    <source>
        <dbReference type="Proteomes" id="UP000215335"/>
    </source>
</evidence>
<dbReference type="Proteomes" id="UP000215335">
    <property type="component" value="Unassembled WGS sequence"/>
</dbReference>
<name>A0A232F9K5_9HYME</name>
<organism evidence="1 2">
    <name type="scientific">Trichomalopsis sarcophagae</name>
    <dbReference type="NCBI Taxonomy" id="543379"/>
    <lineage>
        <taxon>Eukaryota</taxon>
        <taxon>Metazoa</taxon>
        <taxon>Ecdysozoa</taxon>
        <taxon>Arthropoda</taxon>
        <taxon>Hexapoda</taxon>
        <taxon>Insecta</taxon>
        <taxon>Pterygota</taxon>
        <taxon>Neoptera</taxon>
        <taxon>Endopterygota</taxon>
        <taxon>Hymenoptera</taxon>
        <taxon>Apocrita</taxon>
        <taxon>Proctotrupomorpha</taxon>
        <taxon>Chalcidoidea</taxon>
        <taxon>Pteromalidae</taxon>
        <taxon>Pteromalinae</taxon>
        <taxon>Trichomalopsis</taxon>
    </lineage>
</organism>
<sequence length="30" mass="3456">MDILISSQRYRVSAILGPIQELLHYKKVSP</sequence>
<keyword evidence="2" id="KW-1185">Reference proteome</keyword>
<gene>
    <name evidence="1" type="ORF">TSAR_001404</name>
</gene>
<reference evidence="1 2" key="1">
    <citation type="journal article" date="2017" name="Curr. Biol.">
        <title>The Evolution of Venom by Co-option of Single-Copy Genes.</title>
        <authorList>
            <person name="Martinson E.O."/>
            <person name="Mrinalini"/>
            <person name="Kelkar Y.D."/>
            <person name="Chang C.H."/>
            <person name="Werren J.H."/>
        </authorList>
    </citation>
    <scope>NUCLEOTIDE SEQUENCE [LARGE SCALE GENOMIC DNA]</scope>
    <source>
        <strain evidence="1 2">Alberta</strain>
        <tissue evidence="1">Whole body</tissue>
    </source>
</reference>
<evidence type="ECO:0000313" key="1">
    <source>
        <dbReference type="EMBL" id="OXU27551.1"/>
    </source>
</evidence>
<proteinExistence type="predicted"/>
<protein>
    <submittedName>
        <fullName evidence="1">Uncharacterized protein</fullName>
    </submittedName>
</protein>
<comment type="caution">
    <text evidence="1">The sequence shown here is derived from an EMBL/GenBank/DDBJ whole genome shotgun (WGS) entry which is preliminary data.</text>
</comment>
<accession>A0A232F9K5</accession>
<dbReference type="AlphaFoldDB" id="A0A232F9K5"/>